<dbReference type="Pfam" id="PF22698">
    <property type="entry name" value="Semialdhyde_dhC_1"/>
    <property type="match status" value="1"/>
</dbReference>
<evidence type="ECO:0000313" key="9">
    <source>
        <dbReference type="Proteomes" id="UP001500359"/>
    </source>
</evidence>
<evidence type="ECO:0000256" key="3">
    <source>
        <dbReference type="ARBA" id="ARBA00022857"/>
    </source>
</evidence>
<dbReference type="HAMAP" id="MF_00150">
    <property type="entry name" value="ArgC_type1"/>
    <property type="match status" value="1"/>
</dbReference>
<comment type="function">
    <text evidence="5">Catalyzes the NADPH-dependent reduction of N-acetyl-5-glutamyl phosphate to yield N-acetyl-L-glutamate 5-semialdehyde.</text>
</comment>
<dbReference type="InterPro" id="IPR000534">
    <property type="entry name" value="Semialdehyde_DH_NAD-bd"/>
</dbReference>
<dbReference type="InterPro" id="IPR058924">
    <property type="entry name" value="AGPR_dimerisation_dom"/>
</dbReference>
<dbReference type="PANTHER" id="PTHR32338:SF10">
    <property type="entry name" value="N-ACETYL-GAMMA-GLUTAMYL-PHOSPHATE REDUCTASE, CHLOROPLASTIC-RELATED"/>
    <property type="match status" value="1"/>
</dbReference>
<keyword evidence="3 5" id="KW-0521">NADP</keyword>
<evidence type="ECO:0000256" key="6">
    <source>
        <dbReference type="PROSITE-ProRule" id="PRU10010"/>
    </source>
</evidence>
<dbReference type="PROSITE" id="PS01224">
    <property type="entry name" value="ARGC"/>
    <property type="match status" value="1"/>
</dbReference>
<evidence type="ECO:0000313" key="8">
    <source>
        <dbReference type="EMBL" id="GAA0858776.1"/>
    </source>
</evidence>
<keyword evidence="2 5" id="KW-0028">Amino-acid biosynthesis</keyword>
<comment type="similarity">
    <text evidence="5">Belongs to the NAGSA dehydrogenase family. Type 1 subfamily.</text>
</comment>
<keyword evidence="1 5" id="KW-0055">Arginine biosynthesis</keyword>
<dbReference type="EMBL" id="BAAAFD010000009">
    <property type="protein sequence ID" value="GAA0858776.1"/>
    <property type="molecule type" value="Genomic_DNA"/>
</dbReference>
<dbReference type="NCBIfam" id="TIGR01850">
    <property type="entry name" value="argC"/>
    <property type="match status" value="1"/>
</dbReference>
<dbReference type="Gene3D" id="3.40.50.720">
    <property type="entry name" value="NAD(P)-binding Rossmann-like Domain"/>
    <property type="match status" value="1"/>
</dbReference>
<dbReference type="Pfam" id="PF01118">
    <property type="entry name" value="Semialdhyde_dh"/>
    <property type="match status" value="1"/>
</dbReference>
<dbReference type="Gene3D" id="3.30.360.10">
    <property type="entry name" value="Dihydrodipicolinate Reductase, domain 2"/>
    <property type="match status" value="1"/>
</dbReference>
<dbReference type="InterPro" id="IPR050085">
    <property type="entry name" value="AGPR"/>
</dbReference>
<proteinExistence type="inferred from homology"/>
<dbReference type="CDD" id="cd17895">
    <property type="entry name" value="AGPR_1_N"/>
    <property type="match status" value="1"/>
</dbReference>
<comment type="caution">
    <text evidence="8">The sequence shown here is derived from an EMBL/GenBank/DDBJ whole genome shotgun (WGS) entry which is preliminary data.</text>
</comment>
<dbReference type="RefSeq" id="WP_343861347.1">
    <property type="nucleotide sequence ID" value="NZ_BAAAFD010000009.1"/>
</dbReference>
<dbReference type="SUPFAM" id="SSF55347">
    <property type="entry name" value="Glyceraldehyde-3-phosphate dehydrogenase-like, C-terminal domain"/>
    <property type="match status" value="1"/>
</dbReference>
<comment type="pathway">
    <text evidence="5">Amino-acid biosynthesis; L-arginine biosynthesis; N(2)-acetyl-L-ornithine from L-glutamate: step 3/4.</text>
</comment>
<gene>
    <name evidence="5 8" type="primary">argC</name>
    <name evidence="8" type="ORF">GCM10009114_29690</name>
</gene>
<accession>A0ABN1LPU2</accession>
<keyword evidence="9" id="KW-1185">Reference proteome</keyword>
<evidence type="ECO:0000259" key="7">
    <source>
        <dbReference type="SMART" id="SM00859"/>
    </source>
</evidence>
<reference evidence="8 9" key="1">
    <citation type="journal article" date="2019" name="Int. J. Syst. Evol. Microbiol.">
        <title>The Global Catalogue of Microorganisms (GCM) 10K type strain sequencing project: providing services to taxonomists for standard genome sequencing and annotation.</title>
        <authorList>
            <consortium name="The Broad Institute Genomics Platform"/>
            <consortium name="The Broad Institute Genome Sequencing Center for Infectious Disease"/>
            <person name="Wu L."/>
            <person name="Ma J."/>
        </authorList>
    </citation>
    <scope>NUCLEOTIDE SEQUENCE [LARGE SCALE GENOMIC DNA]</scope>
    <source>
        <strain evidence="8 9">JCM 15896</strain>
    </source>
</reference>
<evidence type="ECO:0000256" key="4">
    <source>
        <dbReference type="ARBA" id="ARBA00023002"/>
    </source>
</evidence>
<comment type="subcellular location">
    <subcellularLocation>
        <location evidence="5">Cytoplasm</location>
    </subcellularLocation>
</comment>
<dbReference type="Proteomes" id="UP001500359">
    <property type="component" value="Unassembled WGS sequence"/>
</dbReference>
<dbReference type="SUPFAM" id="SSF51735">
    <property type="entry name" value="NAD(P)-binding Rossmann-fold domains"/>
    <property type="match status" value="1"/>
</dbReference>
<feature type="active site" evidence="5 6">
    <location>
        <position position="156"/>
    </location>
</feature>
<evidence type="ECO:0000256" key="2">
    <source>
        <dbReference type="ARBA" id="ARBA00022605"/>
    </source>
</evidence>
<protein>
    <recommendedName>
        <fullName evidence="5">N-acetyl-gamma-glutamyl-phosphate reductase</fullName>
        <shortName evidence="5">AGPR</shortName>
        <ecNumber evidence="5">1.2.1.38</ecNumber>
    </recommendedName>
    <alternativeName>
        <fullName evidence="5">N-acetyl-glutamate semialdehyde dehydrogenase</fullName>
        <shortName evidence="5">NAGSA dehydrogenase</shortName>
    </alternativeName>
</protein>
<dbReference type="PANTHER" id="PTHR32338">
    <property type="entry name" value="N-ACETYL-GAMMA-GLUTAMYL-PHOSPHATE REDUCTASE, CHLOROPLASTIC-RELATED-RELATED"/>
    <property type="match status" value="1"/>
</dbReference>
<evidence type="ECO:0000256" key="1">
    <source>
        <dbReference type="ARBA" id="ARBA00022571"/>
    </source>
</evidence>
<keyword evidence="4 5" id="KW-0560">Oxidoreductase</keyword>
<dbReference type="CDD" id="cd23934">
    <property type="entry name" value="AGPR_1_C"/>
    <property type="match status" value="1"/>
</dbReference>
<evidence type="ECO:0000256" key="5">
    <source>
        <dbReference type="HAMAP-Rule" id="MF_00150"/>
    </source>
</evidence>
<dbReference type="InterPro" id="IPR000706">
    <property type="entry name" value="AGPR_type-1"/>
</dbReference>
<keyword evidence="5" id="KW-0963">Cytoplasm</keyword>
<name>A0ABN1LPU2_9ALTE</name>
<dbReference type="InterPro" id="IPR036291">
    <property type="entry name" value="NAD(P)-bd_dom_sf"/>
</dbReference>
<sequence length="342" mass="37022">MLKACVLGASGYTGAELVRLLASHAKFSIAELCVSQHSEDANKCVSQVHPYLNGQVKGQLQALTNSKLAHLSQHMDAIFLATPHEASHDWMPILTTGNAKVFDLSGAFRLKDTQVFSQYYGFEHRHLSQLHSAQYGLAEWYGEQIQQAKIIAVPGCYPTASLTALKPLMENQLLDPSMRPVINAVSGVSGAGRKASLTSSFCEVSLQAYGVLGHRHQPEIAAYLGTDVIFTPHLGNFKRGILATITVKVHAGVTPQQVDSAFQQAYAEHPMIRLLPHFPKLDDVVKTPFCDLHWKLDAQSGYLVIGSAIDNLLKGAASQAIQCANLTFGYNSALGLIAGTES</sequence>
<dbReference type="InterPro" id="IPR023013">
    <property type="entry name" value="AGPR_AS"/>
</dbReference>
<dbReference type="EC" id="1.2.1.38" evidence="5"/>
<dbReference type="SMART" id="SM00859">
    <property type="entry name" value="Semialdhyde_dh"/>
    <property type="match status" value="1"/>
</dbReference>
<comment type="catalytic activity">
    <reaction evidence="5">
        <text>N-acetyl-L-glutamate 5-semialdehyde + phosphate + NADP(+) = N-acetyl-L-glutamyl 5-phosphate + NADPH + H(+)</text>
        <dbReference type="Rhea" id="RHEA:21588"/>
        <dbReference type="ChEBI" id="CHEBI:15378"/>
        <dbReference type="ChEBI" id="CHEBI:29123"/>
        <dbReference type="ChEBI" id="CHEBI:43474"/>
        <dbReference type="ChEBI" id="CHEBI:57783"/>
        <dbReference type="ChEBI" id="CHEBI:57936"/>
        <dbReference type="ChEBI" id="CHEBI:58349"/>
        <dbReference type="EC" id="1.2.1.38"/>
    </reaction>
</comment>
<organism evidence="8 9">
    <name type="scientific">Aliiglaciecola litoralis</name>
    <dbReference type="NCBI Taxonomy" id="582857"/>
    <lineage>
        <taxon>Bacteria</taxon>
        <taxon>Pseudomonadati</taxon>
        <taxon>Pseudomonadota</taxon>
        <taxon>Gammaproteobacteria</taxon>
        <taxon>Alteromonadales</taxon>
        <taxon>Alteromonadaceae</taxon>
        <taxon>Aliiglaciecola</taxon>
    </lineage>
</organism>
<feature type="domain" description="Semialdehyde dehydrogenase NAD-binding" evidence="7">
    <location>
        <begin position="3"/>
        <end position="148"/>
    </location>
</feature>